<organism evidence="4">
    <name type="scientific">Oryza sativa</name>
    <name type="common">Rice</name>
    <dbReference type="NCBI Taxonomy" id="4530"/>
    <lineage>
        <taxon>Eukaryota</taxon>
        <taxon>Viridiplantae</taxon>
        <taxon>Streptophyta</taxon>
        <taxon>Embryophyta</taxon>
        <taxon>Tracheophyta</taxon>
        <taxon>Spermatophyta</taxon>
        <taxon>Magnoliopsida</taxon>
        <taxon>Liliopsida</taxon>
        <taxon>Poales</taxon>
        <taxon>Poaceae</taxon>
        <taxon>BOP clade</taxon>
        <taxon>Oryzoideae</taxon>
        <taxon>Oryzeae</taxon>
        <taxon>Oryzinae</taxon>
        <taxon>Oryza</taxon>
    </lineage>
</organism>
<feature type="compositionally biased region" description="Basic and acidic residues" evidence="2">
    <location>
        <begin position="823"/>
        <end position="832"/>
    </location>
</feature>
<dbReference type="EMBL" id="CR855197">
    <property type="protein sequence ID" value="CAH67398.1"/>
    <property type="molecule type" value="Genomic_DNA"/>
</dbReference>
<feature type="region of interest" description="Disordered" evidence="2">
    <location>
        <begin position="275"/>
        <end position="374"/>
    </location>
</feature>
<keyword evidence="1" id="KW-0175">Coiled coil</keyword>
<feature type="compositionally biased region" description="Low complexity" evidence="2">
    <location>
        <begin position="348"/>
        <end position="371"/>
    </location>
</feature>
<evidence type="ECO:0000256" key="1">
    <source>
        <dbReference type="SAM" id="Coils"/>
    </source>
</evidence>
<accession>Q01IK3</accession>
<proteinExistence type="predicted"/>
<reference evidence="4" key="1">
    <citation type="journal article" date="2002" name="Nature">
        <title>Sequence and analysis of rice chromosome 4.</title>
        <authorList>
            <person name="Feng Q."/>
            <person name="Zhang Y."/>
            <person name="Hao P."/>
            <person name="Wang S."/>
            <person name="Fu G."/>
            <person name="Huang Y."/>
            <person name="Li Y."/>
            <person name="Zhu J."/>
            <person name="Liu Y."/>
            <person name="Hu X."/>
            <person name="Jia P."/>
            <person name="Zhang Y."/>
            <person name="Zhao Q."/>
            <person name="Ying K."/>
            <person name="Yu S."/>
            <person name="Tang Y."/>
            <person name="Weng Q."/>
            <person name="Zhang L."/>
            <person name="Lu Y."/>
            <person name="Mu J."/>
            <person name="Lu Y."/>
            <person name="Zhang L.S."/>
            <person name="Yu Z."/>
            <person name="Fan D."/>
            <person name="Liu X."/>
            <person name="Lu T."/>
            <person name="Li C."/>
            <person name="Wu Y."/>
            <person name="Sun T."/>
            <person name="Lei H."/>
            <person name="Li T."/>
            <person name="Hu H."/>
            <person name="Guan J."/>
            <person name="Wu M."/>
            <person name="Zhang R."/>
            <person name="Zhou B."/>
            <person name="Chen Z."/>
            <person name="Chen L."/>
            <person name="Jin Z."/>
            <person name="Wang R."/>
            <person name="Yin H."/>
            <person name="Cai Z."/>
            <person name="Ren S."/>
            <person name="Lv G."/>
            <person name="Gu W."/>
            <person name="Zhu G."/>
            <person name="Tu Y."/>
            <person name="Jia J."/>
            <person name="Zhang Y."/>
            <person name="Chen J."/>
            <person name="Kang H."/>
            <person name="Chen X."/>
            <person name="Shao C."/>
            <person name="Sun Y."/>
            <person name="Hu Q."/>
            <person name="Zhang X."/>
            <person name="Zhang W."/>
            <person name="Wang L."/>
            <person name="Ding C."/>
            <person name="Sheng H."/>
            <person name="Gu J."/>
            <person name="Chen S."/>
            <person name="Ni L."/>
            <person name="Zhu F."/>
            <person name="Chen W."/>
            <person name="Lan L."/>
            <person name="Lai Y."/>
            <person name="Cheng Z."/>
            <person name="Gu M."/>
            <person name="Jiang J."/>
            <person name="Li J."/>
            <person name="Hong G."/>
            <person name="Xue Y."/>
            <person name="Han B."/>
        </authorList>
    </citation>
    <scope>NUCLEOTIDE SEQUENCE</scope>
</reference>
<evidence type="ECO:0000313" key="3">
    <source>
        <dbReference type="EMBL" id="CAH67398.1"/>
    </source>
</evidence>
<feature type="coiled-coil region" evidence="1">
    <location>
        <begin position="555"/>
        <end position="582"/>
    </location>
</feature>
<evidence type="ECO:0000256" key="2">
    <source>
        <dbReference type="SAM" id="MobiDB-lite"/>
    </source>
</evidence>
<feature type="region of interest" description="Disordered" evidence="2">
    <location>
        <begin position="810"/>
        <end position="832"/>
    </location>
</feature>
<dbReference type="EMBL" id="CR855202">
    <property type="protein sequence ID" value="CAH67437.1"/>
    <property type="molecule type" value="Genomic_DNA"/>
</dbReference>
<feature type="compositionally biased region" description="Basic residues" evidence="2">
    <location>
        <begin position="282"/>
        <end position="291"/>
    </location>
</feature>
<feature type="compositionally biased region" description="Acidic residues" evidence="2">
    <location>
        <begin position="338"/>
        <end position="347"/>
    </location>
</feature>
<reference evidence="4" key="2">
    <citation type="submission" date="2004-10" db="EMBL/GenBank/DDBJ databases">
        <title>Chromosome-wide comparison between domesticated rice subspecies indica and japonica.</title>
        <authorList>
            <person name="Han B."/>
        </authorList>
    </citation>
    <scope>NUCLEOTIDE SEQUENCE</scope>
</reference>
<evidence type="ECO:0000313" key="4">
    <source>
        <dbReference type="EMBL" id="CAH67437.1"/>
    </source>
</evidence>
<name>Q01IK3_ORYSA</name>
<gene>
    <name evidence="4" type="primary">H0501D11.1</name>
    <name evidence="3" type="synonym">H0115B09.10</name>
</gene>
<sequence length="832" mass="92430">MGLLLDRGSFPPPWIFSIANSLFQLDHPFRLIRPFLIEVLKIFKLEFPQLTPNVLVRVGIFEWMIRSCGGNPRAEDFAYFHSIRRYTKQNSKFGCLNFSPHSKHGCPWPAVLAIRIKWGNKWQSRWFYHQIPANLLADKECPFTFSCKIAKVIVEPPAALTADFLSIRSRMEELVSKFSVRDLVEEFVCLGIQPLTAEWTILLGQVPREAASTLPPFEVDPNTVIPTDIVHPCRKYLSPYTKDEHAKYQSLQNGLRMNRVMSALGLDIPARVHPEIVPDSGKKKKKKKAARKMSSDEDDIEVEENEENTDNDGNDGNEEHVENEENEGNKSGEGSLSSDDDSSDSSSDDSNSSSDEEIASVVPPAQAAPSVLKRKISPSGSLQIVVDSDDEIDKDNTLVDICAINVTPLRADASLATPANAIAPLDVLASVATVVEKNVEADLIIQDVLGGFSERCTKNGRWLMGLPNFSDLGENSHLGSNFCINYLKYRHPLGSVGDELKKILITPELEKEFVEENDLMSSWAALDVSAAQTSTIAWLQCGVSMKALTAICVRRKKSLERIAKLEKDREFLRHEVERVSDEKQVAADLVRKLSSDKKGLIDEKRSFIEENKKLHAHIKILEQSVADHQEVSRERAISADKLKEQLAASEKENKQLELARLNQEEKNSSLLKELEDCRSKLLESCKMVQDAVQKLGANVSLPADNSTLSVLANWVEESSTGLVDGIEPFASRCSKISAEALSASLLSNGCDHFSGLKESITDLLGDESKFAQHRAAIRSVVKAFQVWYWKNRGYEDTLASLWASLASSSHTTQSSSSQPDDGGDAHISDSQV</sequence>
<feature type="coiled-coil region" evidence="1">
    <location>
        <begin position="639"/>
        <end position="673"/>
    </location>
</feature>
<dbReference type="AlphaFoldDB" id="Q01IK3"/>
<protein>
    <submittedName>
        <fullName evidence="3">H0115B09.10 protein</fullName>
    </submittedName>
    <submittedName>
        <fullName evidence="4">H0501D11.1 protein</fullName>
    </submittedName>
</protein>
<feature type="compositionally biased region" description="Acidic residues" evidence="2">
    <location>
        <begin position="296"/>
        <end position="326"/>
    </location>
</feature>